<accession>A0A7S1KFZ0</accession>
<evidence type="ECO:0000313" key="2">
    <source>
        <dbReference type="EMBL" id="CAD9072678.1"/>
    </source>
</evidence>
<dbReference type="AlphaFoldDB" id="A0A7S1KFZ0"/>
<sequence>MQEGRSPGRGGRVHGVDGCVHVCVRRDLCVSQLSISDLSSLKRSAIQVQYCTTVGKANGRDEEMDDTGGARSAQGRRSQTARRPAEGQHKSQAGERAALPRGEAGVRQRQRHHAEEQQQQRCRYLVCCVRPS</sequence>
<name>A0A7S1KFZ0_9ALVE</name>
<feature type="region of interest" description="Disordered" evidence="1">
    <location>
        <begin position="56"/>
        <end position="120"/>
    </location>
</feature>
<feature type="compositionally biased region" description="Basic and acidic residues" evidence="1">
    <location>
        <begin position="83"/>
        <end position="93"/>
    </location>
</feature>
<proteinExistence type="predicted"/>
<evidence type="ECO:0000256" key="1">
    <source>
        <dbReference type="SAM" id="MobiDB-lite"/>
    </source>
</evidence>
<protein>
    <submittedName>
        <fullName evidence="2">Uncharacterized protein</fullName>
    </submittedName>
</protein>
<dbReference type="EMBL" id="HBGB01047256">
    <property type="protein sequence ID" value="CAD9072678.1"/>
    <property type="molecule type" value="Transcribed_RNA"/>
</dbReference>
<organism evidence="2">
    <name type="scientific">Vitrella brassicaformis</name>
    <dbReference type="NCBI Taxonomy" id="1169539"/>
    <lineage>
        <taxon>Eukaryota</taxon>
        <taxon>Sar</taxon>
        <taxon>Alveolata</taxon>
        <taxon>Colpodellida</taxon>
        <taxon>Vitrellaceae</taxon>
        <taxon>Vitrella</taxon>
    </lineage>
</organism>
<reference evidence="2" key="1">
    <citation type="submission" date="2021-01" db="EMBL/GenBank/DDBJ databases">
        <authorList>
            <person name="Corre E."/>
            <person name="Pelletier E."/>
            <person name="Niang G."/>
            <person name="Scheremetjew M."/>
            <person name="Finn R."/>
            <person name="Kale V."/>
            <person name="Holt S."/>
            <person name="Cochrane G."/>
            <person name="Meng A."/>
            <person name="Brown T."/>
            <person name="Cohen L."/>
        </authorList>
    </citation>
    <scope>NUCLEOTIDE SEQUENCE</scope>
    <source>
        <strain evidence="2">CCMP3346</strain>
    </source>
</reference>
<gene>
    <name evidence="2" type="ORF">VBRA1451_LOCUS27761</name>
</gene>